<comment type="caution">
    <text evidence="4">The sequence shown here is derived from an EMBL/GenBank/DDBJ whole genome shotgun (WGS) entry which is preliminary data.</text>
</comment>
<dbReference type="Pfam" id="PF01471">
    <property type="entry name" value="PG_binding_1"/>
    <property type="match status" value="1"/>
</dbReference>
<feature type="compositionally biased region" description="Low complexity" evidence="1">
    <location>
        <begin position="86"/>
        <end position="95"/>
    </location>
</feature>
<feature type="chain" id="PRO_5038648980" evidence="2">
    <location>
        <begin position="25"/>
        <end position="326"/>
    </location>
</feature>
<dbReference type="SMART" id="SM00287">
    <property type="entry name" value="SH3b"/>
    <property type="match status" value="1"/>
</dbReference>
<accession>A0A9D0YU55</accession>
<dbReference type="SUPFAM" id="SSF47090">
    <property type="entry name" value="PGBD-like"/>
    <property type="match status" value="1"/>
</dbReference>
<evidence type="ECO:0000256" key="1">
    <source>
        <dbReference type="SAM" id="MobiDB-lite"/>
    </source>
</evidence>
<reference evidence="4" key="2">
    <citation type="journal article" date="2021" name="PeerJ">
        <title>Extensive microbial diversity within the chicken gut microbiome revealed by metagenomics and culture.</title>
        <authorList>
            <person name="Gilroy R."/>
            <person name="Ravi A."/>
            <person name="Getino M."/>
            <person name="Pursley I."/>
            <person name="Horton D.L."/>
            <person name="Alikhan N.F."/>
            <person name="Baker D."/>
            <person name="Gharbi K."/>
            <person name="Hall N."/>
            <person name="Watson M."/>
            <person name="Adriaenssens E.M."/>
            <person name="Foster-Nyarko E."/>
            <person name="Jarju S."/>
            <person name="Secka A."/>
            <person name="Antonio M."/>
            <person name="Oren A."/>
            <person name="Chaudhuri R.R."/>
            <person name="La Ragione R."/>
            <person name="Hildebrand F."/>
            <person name="Pallen M.J."/>
        </authorList>
    </citation>
    <scope>NUCLEOTIDE SEQUENCE</scope>
    <source>
        <strain evidence="4">ChiHile30-977</strain>
    </source>
</reference>
<dbReference type="Gene3D" id="1.10.101.10">
    <property type="entry name" value="PGBD-like superfamily/PGBD"/>
    <property type="match status" value="1"/>
</dbReference>
<dbReference type="Proteomes" id="UP000886819">
    <property type="component" value="Unassembled WGS sequence"/>
</dbReference>
<reference evidence="4" key="1">
    <citation type="submission" date="2020-10" db="EMBL/GenBank/DDBJ databases">
        <authorList>
            <person name="Gilroy R."/>
        </authorList>
    </citation>
    <scope>NUCLEOTIDE SEQUENCE</scope>
    <source>
        <strain evidence="4">ChiHile30-977</strain>
    </source>
</reference>
<dbReference type="InterPro" id="IPR003646">
    <property type="entry name" value="SH3-like_bac-type"/>
</dbReference>
<dbReference type="AlphaFoldDB" id="A0A9D0YU55"/>
<protein>
    <submittedName>
        <fullName evidence="4">Peptidoglycan-binding protein</fullName>
    </submittedName>
</protein>
<dbReference type="InterPro" id="IPR036365">
    <property type="entry name" value="PGBD-like_sf"/>
</dbReference>
<sequence length="326" mass="35551">MKRRAISFSLFLAMLLSITGTAQAATYGYVDATGLYIRESASTSAKALRCAERGEKLEILRDEGDWYYVRYGVVYGYVASDFVSSSPSGSSSSSSADEDLPDRISDLGDAPATSREGDRGDDVKKLQQALKILGFLKGNCDGIFGEQTLEAVKAFQKSRGLSQDGIAGKVTIKLIFGEDAADADSSSGNSGIKTEKLDWFDGGSSLIPKGTYFDIKDVRTGTVIRVRLLYGSNHLDVEPATKEDTAKLKQVYGGVWSWDRRPVLVKYGSRVIAASMNGMPHGEQAIYDNDFDGQFCIHFLNSKTHGSDKVDADHQYCVNVAAQYTW</sequence>
<dbReference type="Gene3D" id="2.30.30.40">
    <property type="entry name" value="SH3 Domains"/>
    <property type="match status" value="1"/>
</dbReference>
<feature type="region of interest" description="Disordered" evidence="1">
    <location>
        <begin position="86"/>
        <end position="121"/>
    </location>
</feature>
<name>A0A9D0YU55_9FIRM</name>
<proteinExistence type="predicted"/>
<dbReference type="InterPro" id="IPR036366">
    <property type="entry name" value="PGBDSf"/>
</dbReference>
<dbReference type="InterPro" id="IPR002477">
    <property type="entry name" value="Peptidoglycan-bd-like"/>
</dbReference>
<keyword evidence="2" id="KW-0732">Signal</keyword>
<dbReference type="PROSITE" id="PS51781">
    <property type="entry name" value="SH3B"/>
    <property type="match status" value="1"/>
</dbReference>
<evidence type="ECO:0000256" key="2">
    <source>
        <dbReference type="SAM" id="SignalP"/>
    </source>
</evidence>
<evidence type="ECO:0000313" key="4">
    <source>
        <dbReference type="EMBL" id="HIQ62144.1"/>
    </source>
</evidence>
<evidence type="ECO:0000259" key="3">
    <source>
        <dbReference type="PROSITE" id="PS51781"/>
    </source>
</evidence>
<feature type="domain" description="SH3b" evidence="3">
    <location>
        <begin position="25"/>
        <end position="87"/>
    </location>
</feature>
<organism evidence="4 5">
    <name type="scientific">Candidatus Avichristensenella intestinipullorum</name>
    <dbReference type="NCBI Taxonomy" id="2840693"/>
    <lineage>
        <taxon>Bacteria</taxon>
        <taxon>Bacillati</taxon>
        <taxon>Bacillota</taxon>
        <taxon>Clostridia</taxon>
        <taxon>Candidatus Avichristensenella</taxon>
    </lineage>
</organism>
<evidence type="ECO:0000313" key="5">
    <source>
        <dbReference type="Proteomes" id="UP000886819"/>
    </source>
</evidence>
<feature type="signal peptide" evidence="2">
    <location>
        <begin position="1"/>
        <end position="24"/>
    </location>
</feature>
<gene>
    <name evidence="4" type="ORF">IAA66_00980</name>
</gene>
<dbReference type="EMBL" id="DVFI01000012">
    <property type="protein sequence ID" value="HIQ62144.1"/>
    <property type="molecule type" value="Genomic_DNA"/>
</dbReference>
<dbReference type="Pfam" id="PF08239">
    <property type="entry name" value="SH3_3"/>
    <property type="match status" value="1"/>
</dbReference>